<organism evidence="2 3">
    <name type="scientific">Discina gigas</name>
    <dbReference type="NCBI Taxonomy" id="1032678"/>
    <lineage>
        <taxon>Eukaryota</taxon>
        <taxon>Fungi</taxon>
        <taxon>Dikarya</taxon>
        <taxon>Ascomycota</taxon>
        <taxon>Pezizomycotina</taxon>
        <taxon>Pezizomycetes</taxon>
        <taxon>Pezizales</taxon>
        <taxon>Discinaceae</taxon>
        <taxon>Discina</taxon>
    </lineage>
</organism>
<accession>A0ABR3GXM6</accession>
<name>A0ABR3GXM6_9PEZI</name>
<dbReference type="EMBL" id="JBBBZM010000002">
    <property type="protein sequence ID" value="KAL0640679.1"/>
    <property type="molecule type" value="Genomic_DNA"/>
</dbReference>
<dbReference type="Proteomes" id="UP001447188">
    <property type="component" value="Unassembled WGS sequence"/>
</dbReference>
<proteinExistence type="predicted"/>
<evidence type="ECO:0000256" key="1">
    <source>
        <dbReference type="SAM" id="MobiDB-lite"/>
    </source>
</evidence>
<comment type="caution">
    <text evidence="2">The sequence shown here is derived from an EMBL/GenBank/DDBJ whole genome shotgun (WGS) entry which is preliminary data.</text>
</comment>
<feature type="region of interest" description="Disordered" evidence="1">
    <location>
        <begin position="122"/>
        <end position="141"/>
    </location>
</feature>
<evidence type="ECO:0000313" key="3">
    <source>
        <dbReference type="Proteomes" id="UP001447188"/>
    </source>
</evidence>
<evidence type="ECO:0000313" key="2">
    <source>
        <dbReference type="EMBL" id="KAL0640679.1"/>
    </source>
</evidence>
<sequence length="195" mass="21490">MDNPPFLVWEILDSQPLQQMEHKVREYFVGAAGKVRVVIILQPPRQPPPPKVGKRKRNRVSLSDKERALQTPDTSAAGKDSATPVGMTGADPDIAPTPADEPTPTSNPAAGHRRSWSLLGTHTTSASTNKSSTLRPAKSSEFYPRHSRIDLGTRPRPFPYQIFHDKFTELMLLPVVEPRDEVSAWGALEVEGIPA</sequence>
<protein>
    <submittedName>
        <fullName evidence="2">Uncharacterized protein</fullName>
    </submittedName>
</protein>
<feature type="region of interest" description="Disordered" evidence="1">
    <location>
        <begin position="41"/>
        <end position="114"/>
    </location>
</feature>
<reference evidence="2 3" key="1">
    <citation type="submission" date="2024-02" db="EMBL/GenBank/DDBJ databases">
        <title>Discinaceae phylogenomics.</title>
        <authorList>
            <person name="Dirks A.C."/>
            <person name="James T.Y."/>
        </authorList>
    </citation>
    <scope>NUCLEOTIDE SEQUENCE [LARGE SCALE GENOMIC DNA]</scope>
    <source>
        <strain evidence="2 3">ACD0624</strain>
    </source>
</reference>
<feature type="compositionally biased region" description="Polar residues" evidence="1">
    <location>
        <begin position="122"/>
        <end position="134"/>
    </location>
</feature>
<keyword evidence="3" id="KW-1185">Reference proteome</keyword>
<gene>
    <name evidence="2" type="ORF">Q9L58_000350</name>
</gene>